<dbReference type="PROSITE" id="PS00237">
    <property type="entry name" value="G_PROTEIN_RECEP_F1_1"/>
    <property type="match status" value="1"/>
</dbReference>
<dbReference type="PANTHER" id="PTHR24243:SF230">
    <property type="entry name" value="G-PROTEIN COUPLED RECEPTORS FAMILY 1 PROFILE DOMAIN-CONTAINING PROTEIN"/>
    <property type="match status" value="1"/>
</dbReference>
<feature type="domain" description="G-protein coupled receptors family 1 profile" evidence="10">
    <location>
        <begin position="49"/>
        <end position="305"/>
    </location>
</feature>
<dbReference type="GO" id="GO:0005886">
    <property type="term" value="C:plasma membrane"/>
    <property type="evidence" value="ECO:0007669"/>
    <property type="project" value="TreeGrafter"/>
</dbReference>
<name>A0A814I7T4_ADIRI</name>
<evidence type="ECO:0000256" key="1">
    <source>
        <dbReference type="ARBA" id="ARBA00004141"/>
    </source>
</evidence>
<gene>
    <name evidence="11" type="ORF">XAT740_LOCUS14190</name>
</gene>
<keyword evidence="4 8" id="KW-0297">G-protein coupled receptor</keyword>
<evidence type="ECO:0000313" key="11">
    <source>
        <dbReference type="EMBL" id="CAF1020181.1"/>
    </source>
</evidence>
<reference evidence="11" key="1">
    <citation type="submission" date="2021-02" db="EMBL/GenBank/DDBJ databases">
        <authorList>
            <person name="Nowell W R."/>
        </authorList>
    </citation>
    <scope>NUCLEOTIDE SEQUENCE</scope>
</reference>
<keyword evidence="7 8" id="KW-0807">Transducer</keyword>
<evidence type="ECO:0000256" key="7">
    <source>
        <dbReference type="ARBA" id="ARBA00023224"/>
    </source>
</evidence>
<sequence length="381" mass="44116">FYFYYITSPSDMNDTHLIQATVKQAHLEEISHYIYAIIYPIVFLLGLIGNSFSSLVFSITKLQRTSCGVYFILLAVADSIALIGGLHHCLTIGYHVKVRNAIYCRIRNFLLYTAMDIASWMVVAISVDRFVKMKYPIKGRMYATRKLAIIVSCVITTVFVLKNVHLATPFIGDFSEDAADHCDPNPDYPNYMSFFKNVWPFIDLATFALFPFVIVTVCNAFIIHDQYKRRFKLRKRNLDHSLITLLLVSSISLIICNLPITILAAIYPYISLSYDTNDTYDEVAFAFDILRLPSYGSLALNFYLYYYNSAVFRQQAVLLFKRIFRIPIERKEDIELTNRIPTDRTRFENRLYSIEESDEYQQISGPTSDDNSFISSFYRQN</sequence>
<dbReference type="PRINTS" id="PR00237">
    <property type="entry name" value="GPCRRHODOPSN"/>
</dbReference>
<dbReference type="PANTHER" id="PTHR24243">
    <property type="entry name" value="G-PROTEIN COUPLED RECEPTOR"/>
    <property type="match status" value="1"/>
</dbReference>
<dbReference type="Pfam" id="PF00001">
    <property type="entry name" value="7tm_1"/>
    <property type="match status" value="1"/>
</dbReference>
<evidence type="ECO:0000256" key="2">
    <source>
        <dbReference type="ARBA" id="ARBA00022692"/>
    </source>
</evidence>
<feature type="non-terminal residue" evidence="11">
    <location>
        <position position="1"/>
    </location>
</feature>
<dbReference type="Gene3D" id="1.20.1070.10">
    <property type="entry name" value="Rhodopsin 7-helix transmembrane proteins"/>
    <property type="match status" value="1"/>
</dbReference>
<evidence type="ECO:0000256" key="9">
    <source>
        <dbReference type="SAM" id="Phobius"/>
    </source>
</evidence>
<evidence type="ECO:0000256" key="3">
    <source>
        <dbReference type="ARBA" id="ARBA00022989"/>
    </source>
</evidence>
<dbReference type="EMBL" id="CAJNOR010000845">
    <property type="protein sequence ID" value="CAF1020181.1"/>
    <property type="molecule type" value="Genomic_DNA"/>
</dbReference>
<evidence type="ECO:0000256" key="4">
    <source>
        <dbReference type="ARBA" id="ARBA00023040"/>
    </source>
</evidence>
<keyword evidence="3 9" id="KW-1133">Transmembrane helix</keyword>
<feature type="transmembrane region" description="Helical" evidence="9">
    <location>
        <begin position="198"/>
        <end position="222"/>
    </location>
</feature>
<comment type="subcellular location">
    <subcellularLocation>
        <location evidence="1">Membrane</location>
        <topology evidence="1">Multi-pass membrane protein</topology>
    </subcellularLocation>
</comment>
<organism evidence="11 12">
    <name type="scientific">Adineta ricciae</name>
    <name type="common">Rotifer</name>
    <dbReference type="NCBI Taxonomy" id="249248"/>
    <lineage>
        <taxon>Eukaryota</taxon>
        <taxon>Metazoa</taxon>
        <taxon>Spiralia</taxon>
        <taxon>Gnathifera</taxon>
        <taxon>Rotifera</taxon>
        <taxon>Eurotatoria</taxon>
        <taxon>Bdelloidea</taxon>
        <taxon>Adinetida</taxon>
        <taxon>Adinetidae</taxon>
        <taxon>Adineta</taxon>
    </lineage>
</organism>
<keyword evidence="2 8" id="KW-0812">Transmembrane</keyword>
<feature type="transmembrane region" description="Helical" evidence="9">
    <location>
        <begin position="69"/>
        <end position="94"/>
    </location>
</feature>
<evidence type="ECO:0000256" key="6">
    <source>
        <dbReference type="ARBA" id="ARBA00023170"/>
    </source>
</evidence>
<protein>
    <recommendedName>
        <fullName evidence="10">G-protein coupled receptors family 1 profile domain-containing protein</fullName>
    </recommendedName>
</protein>
<evidence type="ECO:0000313" key="12">
    <source>
        <dbReference type="Proteomes" id="UP000663828"/>
    </source>
</evidence>
<dbReference type="AlphaFoldDB" id="A0A814I7T4"/>
<evidence type="ECO:0000256" key="5">
    <source>
        <dbReference type="ARBA" id="ARBA00023136"/>
    </source>
</evidence>
<keyword evidence="5 9" id="KW-0472">Membrane</keyword>
<dbReference type="Proteomes" id="UP000663828">
    <property type="component" value="Unassembled WGS sequence"/>
</dbReference>
<feature type="transmembrane region" description="Helical" evidence="9">
    <location>
        <begin position="147"/>
        <end position="165"/>
    </location>
</feature>
<accession>A0A814I7T4</accession>
<dbReference type="InterPro" id="IPR000276">
    <property type="entry name" value="GPCR_Rhodpsn"/>
</dbReference>
<evidence type="ECO:0000256" key="8">
    <source>
        <dbReference type="RuleBase" id="RU000688"/>
    </source>
</evidence>
<keyword evidence="6 8" id="KW-0675">Receptor</keyword>
<feature type="transmembrane region" description="Helical" evidence="9">
    <location>
        <begin position="242"/>
        <end position="270"/>
    </location>
</feature>
<keyword evidence="12" id="KW-1185">Reference proteome</keyword>
<dbReference type="GO" id="GO:0004930">
    <property type="term" value="F:G protein-coupled receptor activity"/>
    <property type="evidence" value="ECO:0007669"/>
    <property type="project" value="UniProtKB-KW"/>
</dbReference>
<proteinExistence type="inferred from homology"/>
<dbReference type="InterPro" id="IPR017452">
    <property type="entry name" value="GPCR_Rhodpsn_7TM"/>
</dbReference>
<feature type="transmembrane region" description="Helical" evidence="9">
    <location>
        <begin position="109"/>
        <end position="127"/>
    </location>
</feature>
<comment type="caution">
    <text evidence="11">The sequence shown here is derived from an EMBL/GenBank/DDBJ whole genome shotgun (WGS) entry which is preliminary data.</text>
</comment>
<dbReference type="SUPFAM" id="SSF81321">
    <property type="entry name" value="Family A G protein-coupled receptor-like"/>
    <property type="match status" value="1"/>
</dbReference>
<comment type="similarity">
    <text evidence="8">Belongs to the G-protein coupled receptor 1 family.</text>
</comment>
<feature type="transmembrane region" description="Helical" evidence="9">
    <location>
        <begin position="33"/>
        <end position="57"/>
    </location>
</feature>
<evidence type="ECO:0000259" key="10">
    <source>
        <dbReference type="PROSITE" id="PS50262"/>
    </source>
</evidence>
<dbReference type="PROSITE" id="PS50262">
    <property type="entry name" value="G_PROTEIN_RECEP_F1_2"/>
    <property type="match status" value="1"/>
</dbReference>